<evidence type="ECO:0000256" key="9">
    <source>
        <dbReference type="SAM" id="Phobius"/>
    </source>
</evidence>
<keyword evidence="6 9" id="KW-1133">Transmembrane helix</keyword>
<dbReference type="OMA" id="IIMTYAE"/>
<keyword evidence="4 11" id="KW-0762">Sugar transport</keyword>
<dbReference type="AlphaFoldDB" id="A0A0S4JEY7"/>
<evidence type="ECO:0000256" key="6">
    <source>
        <dbReference type="ARBA" id="ARBA00022989"/>
    </source>
</evidence>
<evidence type="ECO:0000256" key="1">
    <source>
        <dbReference type="ARBA" id="ARBA00004141"/>
    </source>
</evidence>
<dbReference type="Gene3D" id="1.20.1250.20">
    <property type="entry name" value="MFS general substrate transporter like domains"/>
    <property type="match status" value="2"/>
</dbReference>
<evidence type="ECO:0000256" key="2">
    <source>
        <dbReference type="ARBA" id="ARBA00010992"/>
    </source>
</evidence>
<feature type="transmembrane region" description="Helical" evidence="9">
    <location>
        <begin position="177"/>
        <end position="202"/>
    </location>
</feature>
<dbReference type="SUPFAM" id="SSF103473">
    <property type="entry name" value="MFS general substrate transporter"/>
    <property type="match status" value="1"/>
</dbReference>
<dbReference type="EMBL" id="CYKH01001695">
    <property type="protein sequence ID" value="CUG89022.1"/>
    <property type="molecule type" value="Genomic_DNA"/>
</dbReference>
<dbReference type="Pfam" id="PF00083">
    <property type="entry name" value="Sugar_tr"/>
    <property type="match status" value="1"/>
</dbReference>
<comment type="subcellular location">
    <subcellularLocation>
        <location evidence="1">Membrane</location>
        <topology evidence="1">Multi-pass membrane protein</topology>
    </subcellularLocation>
</comment>
<dbReference type="OrthoDB" id="249531at2759"/>
<organism evidence="11 12">
    <name type="scientific">Bodo saltans</name>
    <name type="common">Flagellated protozoan</name>
    <dbReference type="NCBI Taxonomy" id="75058"/>
    <lineage>
        <taxon>Eukaryota</taxon>
        <taxon>Discoba</taxon>
        <taxon>Euglenozoa</taxon>
        <taxon>Kinetoplastea</taxon>
        <taxon>Metakinetoplastina</taxon>
        <taxon>Eubodonida</taxon>
        <taxon>Bodonidae</taxon>
        <taxon>Bodo</taxon>
    </lineage>
</organism>
<dbReference type="PANTHER" id="PTHR23503:SF8">
    <property type="entry name" value="FACILITATED GLUCOSE TRANSPORTER PROTEIN 1"/>
    <property type="match status" value="1"/>
</dbReference>
<evidence type="ECO:0000256" key="5">
    <source>
        <dbReference type="ARBA" id="ARBA00022692"/>
    </source>
</evidence>
<proteinExistence type="inferred from homology"/>
<protein>
    <submittedName>
        <fullName evidence="11">Glucose transporter, putative</fullName>
    </submittedName>
</protein>
<feature type="transmembrane region" description="Helical" evidence="9">
    <location>
        <begin position="483"/>
        <end position="505"/>
    </location>
</feature>
<evidence type="ECO:0000313" key="11">
    <source>
        <dbReference type="EMBL" id="CUG89022.1"/>
    </source>
</evidence>
<dbReference type="PRINTS" id="PR00171">
    <property type="entry name" value="SUGRTRNSPORT"/>
</dbReference>
<gene>
    <name evidence="11" type="ORF">BSAL_18825</name>
</gene>
<evidence type="ECO:0000256" key="3">
    <source>
        <dbReference type="ARBA" id="ARBA00022448"/>
    </source>
</evidence>
<dbReference type="NCBIfam" id="TIGR00879">
    <property type="entry name" value="SP"/>
    <property type="match status" value="1"/>
</dbReference>
<sequence>MSCNYIKGFFTLAVLKVAFINLVGGGIYGLGIGFVPIHTTFVEISQNCTLYESSEACDTVSGTTCRWGYTNVTSKAECLFTDVGDCRVFNGTTSDQCSMLPYCVWSYDDKLCQHAAGYSAIESGIFSGAMIVGGLIGSLIIPNIVNRFGRKKCMIGIGVVSILSSILVHIASKTYLYGLLIAARILFGIAMGALCCVGPMYVDEMVSDDYHKPVGVLFQVFCTFGIMLAALVGLLLNPTDFTADVNMPARFQGFDAIVTLYSVLVLFAGITMEESTKWLRDGGAAAQQSTEVVVSKDPTTPTKPTLSWSGMKLPLFVAFCLCVAQQMTGINAIMNYAPNITKSMNLKPLTGNFIVMVWNFVTTLASIPIASRVSMRRMFLTGTLIASLACLCTGIPVYPGVTTNTIRSALSGVGIAVFIAAFEIGMGPCFYVLSQILFPEWFRNRGSSFTMVTQFLFNIMINVVFPIAVVAISGGISGDQNKGMGITFIFFGVCGLLSFVVLLKFMEPYEGTSGRP</sequence>
<reference evidence="12" key="1">
    <citation type="submission" date="2015-09" db="EMBL/GenBank/DDBJ databases">
        <authorList>
            <consortium name="Pathogen Informatics"/>
        </authorList>
    </citation>
    <scope>NUCLEOTIDE SEQUENCE [LARGE SCALE GENOMIC DNA]</scope>
    <source>
        <strain evidence="12">Lake Konstanz</strain>
    </source>
</reference>
<evidence type="ECO:0000313" key="12">
    <source>
        <dbReference type="Proteomes" id="UP000051952"/>
    </source>
</evidence>
<dbReference type="Proteomes" id="UP000051952">
    <property type="component" value="Unassembled WGS sequence"/>
</dbReference>
<feature type="transmembrane region" description="Helical" evidence="9">
    <location>
        <begin position="12"/>
        <end position="37"/>
    </location>
</feature>
<dbReference type="GO" id="GO:0016020">
    <property type="term" value="C:membrane"/>
    <property type="evidence" value="ECO:0007669"/>
    <property type="project" value="UniProtKB-SubCell"/>
</dbReference>
<dbReference type="InterPro" id="IPR005828">
    <property type="entry name" value="MFS_sugar_transport-like"/>
</dbReference>
<dbReference type="PANTHER" id="PTHR23503">
    <property type="entry name" value="SOLUTE CARRIER FAMILY 2"/>
    <property type="match status" value="1"/>
</dbReference>
<feature type="transmembrane region" description="Helical" evidence="9">
    <location>
        <begin position="455"/>
        <end position="477"/>
    </location>
</feature>
<feature type="transmembrane region" description="Helical" evidence="9">
    <location>
        <begin position="124"/>
        <end position="141"/>
    </location>
</feature>
<evidence type="ECO:0000256" key="4">
    <source>
        <dbReference type="ARBA" id="ARBA00022597"/>
    </source>
</evidence>
<dbReference type="InterPro" id="IPR045263">
    <property type="entry name" value="GLUT"/>
</dbReference>
<dbReference type="GO" id="GO:0015149">
    <property type="term" value="F:hexose transmembrane transporter activity"/>
    <property type="evidence" value="ECO:0007669"/>
    <property type="project" value="TreeGrafter"/>
</dbReference>
<feature type="transmembrane region" description="Helical" evidence="9">
    <location>
        <begin position="353"/>
        <end position="371"/>
    </location>
</feature>
<name>A0A0S4JEY7_BODSA</name>
<keyword evidence="12" id="KW-1185">Reference proteome</keyword>
<feature type="transmembrane region" description="Helical" evidence="9">
    <location>
        <begin position="251"/>
        <end position="270"/>
    </location>
</feature>
<dbReference type="InterPro" id="IPR003663">
    <property type="entry name" value="Sugar/inositol_transpt"/>
</dbReference>
<keyword evidence="7 9" id="KW-0472">Membrane</keyword>
<feature type="transmembrane region" description="Helical" evidence="9">
    <location>
        <begin position="378"/>
        <end position="398"/>
    </location>
</feature>
<dbReference type="InterPro" id="IPR020846">
    <property type="entry name" value="MFS_dom"/>
</dbReference>
<dbReference type="VEuPathDB" id="TriTrypDB:BSAL_18825"/>
<feature type="transmembrane region" description="Helical" evidence="9">
    <location>
        <begin position="214"/>
        <end position="236"/>
    </location>
</feature>
<feature type="transmembrane region" description="Helical" evidence="9">
    <location>
        <begin position="153"/>
        <end position="171"/>
    </location>
</feature>
<feature type="transmembrane region" description="Helical" evidence="9">
    <location>
        <begin position="313"/>
        <end position="333"/>
    </location>
</feature>
<dbReference type="PROSITE" id="PS50850">
    <property type="entry name" value="MFS"/>
    <property type="match status" value="1"/>
</dbReference>
<accession>A0A0S4JEY7</accession>
<evidence type="ECO:0000256" key="8">
    <source>
        <dbReference type="RuleBase" id="RU003346"/>
    </source>
</evidence>
<keyword evidence="5 9" id="KW-0812">Transmembrane</keyword>
<evidence type="ECO:0000259" key="10">
    <source>
        <dbReference type="PROSITE" id="PS50850"/>
    </source>
</evidence>
<keyword evidence="3 8" id="KW-0813">Transport</keyword>
<comment type="similarity">
    <text evidence="2 8">Belongs to the major facilitator superfamily. Sugar transporter (TC 2.A.1.1) family.</text>
</comment>
<evidence type="ECO:0000256" key="7">
    <source>
        <dbReference type="ARBA" id="ARBA00023136"/>
    </source>
</evidence>
<dbReference type="InterPro" id="IPR036259">
    <property type="entry name" value="MFS_trans_sf"/>
</dbReference>
<feature type="domain" description="Major facilitator superfamily (MFS) profile" evidence="10">
    <location>
        <begin position="17"/>
        <end position="510"/>
    </location>
</feature>
<feature type="transmembrane region" description="Helical" evidence="9">
    <location>
        <begin position="410"/>
        <end position="434"/>
    </location>
</feature>